<evidence type="ECO:0000256" key="7">
    <source>
        <dbReference type="ARBA" id="ARBA00022737"/>
    </source>
</evidence>
<name>A0AAV6WCC0_9LAMI</name>
<dbReference type="PANTHER" id="PTHR23155">
    <property type="entry name" value="DISEASE RESISTANCE PROTEIN RP"/>
    <property type="match status" value="1"/>
</dbReference>
<evidence type="ECO:0000256" key="3">
    <source>
        <dbReference type="ARBA" id="ARBA00008894"/>
    </source>
</evidence>
<keyword evidence="9" id="KW-0611">Plant defense</keyword>
<protein>
    <recommendedName>
        <fullName evidence="16">NB-ARC domain-containing protein</fullName>
    </recommendedName>
</protein>
<dbReference type="InterPro" id="IPR027417">
    <property type="entry name" value="P-loop_NTPase"/>
</dbReference>
<proteinExistence type="inferred from homology"/>
<dbReference type="GO" id="GO:0005737">
    <property type="term" value="C:cytoplasm"/>
    <property type="evidence" value="ECO:0007669"/>
    <property type="project" value="UniProtKB-SubCell"/>
</dbReference>
<keyword evidence="7" id="KW-0677">Repeat</keyword>
<evidence type="ECO:0000256" key="9">
    <source>
        <dbReference type="ARBA" id="ARBA00022821"/>
    </source>
</evidence>
<evidence type="ECO:0000259" key="13">
    <source>
        <dbReference type="Pfam" id="PF23598"/>
    </source>
</evidence>
<dbReference type="AlphaFoldDB" id="A0AAV6WCC0"/>
<dbReference type="Proteomes" id="UP000826271">
    <property type="component" value="Unassembled WGS sequence"/>
</dbReference>
<dbReference type="SUPFAM" id="SSF52058">
    <property type="entry name" value="L domain-like"/>
    <property type="match status" value="1"/>
</dbReference>
<dbReference type="GO" id="GO:0051607">
    <property type="term" value="P:defense response to virus"/>
    <property type="evidence" value="ECO:0007669"/>
    <property type="project" value="UniProtKB-ARBA"/>
</dbReference>
<dbReference type="GO" id="GO:0005524">
    <property type="term" value="F:ATP binding"/>
    <property type="evidence" value="ECO:0007669"/>
    <property type="project" value="UniProtKB-KW"/>
</dbReference>
<dbReference type="Gene3D" id="3.40.50.300">
    <property type="entry name" value="P-loop containing nucleotide triphosphate hydrolases"/>
    <property type="match status" value="1"/>
</dbReference>
<dbReference type="InterPro" id="IPR002182">
    <property type="entry name" value="NB-ARC"/>
</dbReference>
<dbReference type="InterPro" id="IPR055414">
    <property type="entry name" value="LRR_R13L4/SHOC2-like"/>
</dbReference>
<dbReference type="InterPro" id="IPR044974">
    <property type="entry name" value="Disease_R_plants"/>
</dbReference>
<keyword evidence="6" id="KW-0381">Hypersensitive response</keyword>
<evidence type="ECO:0000256" key="2">
    <source>
        <dbReference type="ARBA" id="ARBA00004496"/>
    </source>
</evidence>
<evidence type="ECO:0008006" key="16">
    <source>
        <dbReference type="Google" id="ProtNLM"/>
    </source>
</evidence>
<feature type="domain" description="Disease resistance R13L4/SHOC-2-like LRR" evidence="13">
    <location>
        <begin position="552"/>
        <end position="791"/>
    </location>
</feature>
<comment type="caution">
    <text evidence="14">The sequence shown here is derived from an EMBL/GenBank/DDBJ whole genome shotgun (WGS) entry which is preliminary data.</text>
</comment>
<dbReference type="Pfam" id="PF23598">
    <property type="entry name" value="LRR_14"/>
    <property type="match status" value="1"/>
</dbReference>
<dbReference type="SUPFAM" id="SSF52540">
    <property type="entry name" value="P-loop containing nucleoside triphosphate hydrolases"/>
    <property type="match status" value="1"/>
</dbReference>
<dbReference type="Gene3D" id="3.80.10.10">
    <property type="entry name" value="Ribonuclease Inhibitor"/>
    <property type="match status" value="1"/>
</dbReference>
<feature type="domain" description="Disease resistance protein winged helix" evidence="12">
    <location>
        <begin position="426"/>
        <end position="493"/>
    </location>
</feature>
<dbReference type="Gene3D" id="1.10.10.10">
    <property type="entry name" value="Winged helix-like DNA-binding domain superfamily/Winged helix DNA-binding domain"/>
    <property type="match status" value="1"/>
</dbReference>
<dbReference type="GO" id="GO:0009626">
    <property type="term" value="P:plant-type hypersensitive response"/>
    <property type="evidence" value="ECO:0007669"/>
    <property type="project" value="UniProtKB-KW"/>
</dbReference>
<comment type="subcellular location">
    <subcellularLocation>
        <location evidence="2">Cytoplasm</location>
    </subcellularLocation>
</comment>
<dbReference type="Gene3D" id="1.20.5.4130">
    <property type="match status" value="1"/>
</dbReference>
<gene>
    <name evidence="14" type="ORF">BUALT_Bualt17G0076800</name>
</gene>
<keyword evidence="5" id="KW-0433">Leucine-rich repeat</keyword>
<dbReference type="PANTHER" id="PTHR23155:SF1152">
    <property type="entry name" value="AAA+ ATPASE DOMAIN-CONTAINING PROTEIN"/>
    <property type="match status" value="1"/>
</dbReference>
<keyword evidence="4" id="KW-0963">Cytoplasm</keyword>
<evidence type="ECO:0000259" key="11">
    <source>
        <dbReference type="Pfam" id="PF00931"/>
    </source>
</evidence>
<evidence type="ECO:0000256" key="1">
    <source>
        <dbReference type="ARBA" id="ARBA00002074"/>
    </source>
</evidence>
<evidence type="ECO:0000313" key="14">
    <source>
        <dbReference type="EMBL" id="KAG8366410.1"/>
    </source>
</evidence>
<dbReference type="InterPro" id="IPR042197">
    <property type="entry name" value="Apaf_helical"/>
</dbReference>
<reference evidence="14" key="1">
    <citation type="submission" date="2019-10" db="EMBL/GenBank/DDBJ databases">
        <authorList>
            <person name="Zhang R."/>
            <person name="Pan Y."/>
            <person name="Wang J."/>
            <person name="Ma R."/>
            <person name="Yu S."/>
        </authorList>
    </citation>
    <scope>NUCLEOTIDE SEQUENCE</scope>
    <source>
        <strain evidence="14">LA-IB0</strain>
        <tissue evidence="14">Leaf</tissue>
    </source>
</reference>
<evidence type="ECO:0000256" key="6">
    <source>
        <dbReference type="ARBA" id="ARBA00022667"/>
    </source>
</evidence>
<feature type="domain" description="NB-ARC" evidence="11">
    <location>
        <begin position="162"/>
        <end position="340"/>
    </location>
</feature>
<dbReference type="EMBL" id="WHWC01000017">
    <property type="protein sequence ID" value="KAG8366410.1"/>
    <property type="molecule type" value="Genomic_DNA"/>
</dbReference>
<dbReference type="PRINTS" id="PR00364">
    <property type="entry name" value="DISEASERSIST"/>
</dbReference>
<dbReference type="InterPro" id="IPR036388">
    <property type="entry name" value="WH-like_DNA-bd_sf"/>
</dbReference>
<dbReference type="Gene3D" id="1.10.8.430">
    <property type="entry name" value="Helical domain of apoptotic protease-activating factors"/>
    <property type="match status" value="1"/>
</dbReference>
<keyword evidence="15" id="KW-1185">Reference proteome</keyword>
<dbReference type="Pfam" id="PF23559">
    <property type="entry name" value="WHD_DRP"/>
    <property type="match status" value="1"/>
</dbReference>
<evidence type="ECO:0000256" key="4">
    <source>
        <dbReference type="ARBA" id="ARBA00022490"/>
    </source>
</evidence>
<sequence>MAYAAVVSLMQVLEQLLGPDQVPIRCPKSQIKLLSDKVSSLKAFLNNESPEYKWSKTKNSLEKEIRDAIWRAEDVVESSLSSHFLSSGTENPEDESDTPVLSEDLQKVIQEVESITKKTVKFTDDVMRGRIFPEITSTTASKLGSTGGPAPICKNKIVGFNKYLEDLKHQLIEEKNITTLGALPIIGMSGIGKTTLATCFYNDPLTVEHFETRVWATASQVFRKRDILLNLLASMKVLDDEMRKKTDDQLQEHITSNLKGKRYLVVLDNVSDAITWMDFITLLPFENKSSKILVTTTIQNVAERVIQDTRFNYENHKIHKIDFLDEFDSWNLFRETVFADEPCPQELQKFGKKIAKNCQGLPLAIITAGGHLAKAEKSPEYWKNVAESGNSLIANTDEAAVMIKQLSSGYKLLPQHLKACFLSLAVFSQNHEVPASKLIKFWVSEGFLEPMKAKTFEVVAEHYLKELVGRNLILVIKWSSIGGIKTCTVHSAMWMVCSKKAKKNKFLYIINKYADCSFPEGTNNSPRRLSIINNIVFGIKDAYNSMDSLSTVRSLLCVGPHHPYPLRVCLGFRLLRVLDTLTIRFYKFPAEILVLFMLRYLALTYSGGELPAGFSKLRNLQFLIVRLHHSLKFSAAPSYLPMEIWSMKELRHLQVMGSDLPDPQGAELPNLHTLLDVSPYSCTKKVFKNITTLRKLGIRIVLTHQDDAGEPFHAFDHLYILYNLQSLKCVVVNPTFESQVIYLPNSVSFFPNWLKKLTLSGCGFPWEDMRKIAQLQSVKVLKLRCHAFRGPMWTTQNEGLEELEFLLLEDLDLEHWRADGEAFKKLKHLCIKQCYNLEVLPSRFAWTENLALIELVDCKPSTVGSAKKLEHTRLSVLGKRHPLKVTGHFSWEHDKPIRPSQEF</sequence>
<dbReference type="Pfam" id="PF00931">
    <property type="entry name" value="NB-ARC"/>
    <property type="match status" value="1"/>
</dbReference>
<evidence type="ECO:0000259" key="12">
    <source>
        <dbReference type="Pfam" id="PF23559"/>
    </source>
</evidence>
<comment type="function">
    <text evidence="1">Confers resistance to late blight (Phytophthora infestans) races carrying the avirulence gene Avr1. Resistance proteins guard the plant against pathogens that contain an appropriate avirulence protein via an indirect interaction with this avirulence protein. That triggers a defense system including the hypersensitive response, which restricts the pathogen growth.</text>
</comment>
<evidence type="ECO:0000256" key="10">
    <source>
        <dbReference type="ARBA" id="ARBA00022840"/>
    </source>
</evidence>
<comment type="similarity">
    <text evidence="3">Belongs to the disease resistance NB-LRR family.</text>
</comment>
<dbReference type="InterPro" id="IPR032675">
    <property type="entry name" value="LRR_dom_sf"/>
</dbReference>
<evidence type="ECO:0000256" key="5">
    <source>
        <dbReference type="ARBA" id="ARBA00022614"/>
    </source>
</evidence>
<evidence type="ECO:0000313" key="15">
    <source>
        <dbReference type="Proteomes" id="UP000826271"/>
    </source>
</evidence>
<evidence type="ECO:0000256" key="8">
    <source>
        <dbReference type="ARBA" id="ARBA00022741"/>
    </source>
</evidence>
<keyword evidence="10" id="KW-0067">ATP-binding</keyword>
<keyword evidence="8" id="KW-0547">Nucleotide-binding</keyword>
<accession>A0AAV6WCC0</accession>
<dbReference type="FunFam" id="1.10.10.10:FF:000322">
    <property type="entry name" value="Probable disease resistance protein At1g63360"/>
    <property type="match status" value="1"/>
</dbReference>
<dbReference type="InterPro" id="IPR058922">
    <property type="entry name" value="WHD_DRP"/>
</dbReference>
<organism evidence="14 15">
    <name type="scientific">Buddleja alternifolia</name>
    <dbReference type="NCBI Taxonomy" id="168488"/>
    <lineage>
        <taxon>Eukaryota</taxon>
        <taxon>Viridiplantae</taxon>
        <taxon>Streptophyta</taxon>
        <taxon>Embryophyta</taxon>
        <taxon>Tracheophyta</taxon>
        <taxon>Spermatophyta</taxon>
        <taxon>Magnoliopsida</taxon>
        <taxon>eudicotyledons</taxon>
        <taxon>Gunneridae</taxon>
        <taxon>Pentapetalae</taxon>
        <taxon>asterids</taxon>
        <taxon>lamiids</taxon>
        <taxon>Lamiales</taxon>
        <taxon>Scrophulariaceae</taxon>
        <taxon>Buddlejeae</taxon>
        <taxon>Buddleja</taxon>
    </lineage>
</organism>
<dbReference type="GO" id="GO:0043531">
    <property type="term" value="F:ADP binding"/>
    <property type="evidence" value="ECO:0007669"/>
    <property type="project" value="InterPro"/>
</dbReference>
<dbReference type="FunFam" id="3.40.50.300:FF:001091">
    <property type="entry name" value="Probable disease resistance protein At1g61300"/>
    <property type="match status" value="1"/>
</dbReference>